<dbReference type="Pfam" id="PF03403">
    <property type="entry name" value="PAF-AH_p_II"/>
    <property type="match status" value="2"/>
</dbReference>
<dbReference type="PANTHER" id="PTHR10272">
    <property type="entry name" value="PLATELET-ACTIVATING FACTOR ACETYLHYDROLASE"/>
    <property type="match status" value="1"/>
</dbReference>
<dbReference type="AlphaFoldDB" id="A0A841JNT1"/>
<evidence type="ECO:0000256" key="2">
    <source>
        <dbReference type="ARBA" id="ARBA00022963"/>
    </source>
</evidence>
<dbReference type="PANTHER" id="PTHR10272:SF0">
    <property type="entry name" value="PLATELET-ACTIVATING FACTOR ACETYLHYDROLASE"/>
    <property type="match status" value="1"/>
</dbReference>
<dbReference type="Gene3D" id="3.40.50.1820">
    <property type="entry name" value="alpha/beta hydrolase"/>
    <property type="match status" value="1"/>
</dbReference>
<dbReference type="Proteomes" id="UP000538666">
    <property type="component" value="Unassembled WGS sequence"/>
</dbReference>
<evidence type="ECO:0000256" key="3">
    <source>
        <dbReference type="ARBA" id="ARBA00023098"/>
    </source>
</evidence>
<keyword evidence="4" id="KW-1133">Transmembrane helix</keyword>
<keyword evidence="6" id="KW-1185">Reference proteome</keyword>
<gene>
    <name evidence="5" type="ORF">HNQ77_000748</name>
</gene>
<organism evidence="5 6">
    <name type="scientific">Silvibacterium bohemicum</name>
    <dbReference type="NCBI Taxonomy" id="1577686"/>
    <lineage>
        <taxon>Bacteria</taxon>
        <taxon>Pseudomonadati</taxon>
        <taxon>Acidobacteriota</taxon>
        <taxon>Terriglobia</taxon>
        <taxon>Terriglobales</taxon>
        <taxon>Acidobacteriaceae</taxon>
        <taxon>Silvibacterium</taxon>
    </lineage>
</organism>
<dbReference type="InterPro" id="IPR029058">
    <property type="entry name" value="AB_hydrolase_fold"/>
</dbReference>
<evidence type="ECO:0000313" key="5">
    <source>
        <dbReference type="EMBL" id="MBB6142810.1"/>
    </source>
</evidence>
<accession>A0A841JNT1</accession>
<evidence type="ECO:0008006" key="7">
    <source>
        <dbReference type="Google" id="ProtNLM"/>
    </source>
</evidence>
<dbReference type="RefSeq" id="WP_050057991.1">
    <property type="nucleotide sequence ID" value="NZ_JACHEK010000001.1"/>
</dbReference>
<dbReference type="OrthoDB" id="9814760at2"/>
<keyword evidence="4" id="KW-0812">Transmembrane</keyword>
<comment type="caution">
    <text evidence="5">The sequence shown here is derived from an EMBL/GenBank/DDBJ whole genome shotgun (WGS) entry which is preliminary data.</text>
</comment>
<dbReference type="EMBL" id="JACHEK010000001">
    <property type="protein sequence ID" value="MBB6142810.1"/>
    <property type="molecule type" value="Genomic_DNA"/>
</dbReference>
<protein>
    <recommendedName>
        <fullName evidence="7">Carboxylic ester hydrolase</fullName>
    </recommendedName>
</protein>
<feature type="transmembrane region" description="Helical" evidence="4">
    <location>
        <begin position="84"/>
        <end position="103"/>
    </location>
</feature>
<dbReference type="SUPFAM" id="SSF53474">
    <property type="entry name" value="alpha/beta-Hydrolases"/>
    <property type="match status" value="1"/>
</dbReference>
<sequence length="478" mass="52835">MRAFEILLCGLIAAGSVLLLGGVSIPPAALTTLLVLLSVFAIVHLIYEGMHWQLIPLYIAGGVLVLSCFLLLREVSIPPLALRLGGGLSLLLALAAIPLSWLLPMFRLLKPTGPHAVGTRILHMIDSRRDAEGGHRPDNWRELMVQVWYPAEPARARREVYRRRRETTWKSSYQSVLRTQSLRNAPVSNAGAPYPLLIFNPAWTGQRTQSTFLMQELASHGFVVASIDHTYYSGLVAFPDGRVLDGHMAPALGDFTHLSIEEGIELADQFVLILAEDVSFVLDEMTVLNESPESDWRGKLDLSRVGVLGHSIGGAAAAEAGRLDPRIHAALNLDGWTFGQVLRQGLTKPWMVVYGKGVEVEPRDLAAQSEGIQRYWQMNRENYAIVEAALQRDGGYLVTIQGASHWNFSDRALYSPLRKQTQAGTIQPERAHRIIGDLTRAFFREQLKGETGMVATVARKYPEANVPVSPSGIMQERV</sequence>
<evidence type="ECO:0000256" key="1">
    <source>
        <dbReference type="ARBA" id="ARBA00022801"/>
    </source>
</evidence>
<evidence type="ECO:0000256" key="4">
    <source>
        <dbReference type="SAM" id="Phobius"/>
    </source>
</evidence>
<keyword evidence="3" id="KW-0443">Lipid metabolism</keyword>
<proteinExistence type="predicted"/>
<dbReference type="GO" id="GO:0003847">
    <property type="term" value="F:1-alkyl-2-acetylglycerophosphocholine esterase activity"/>
    <property type="evidence" value="ECO:0007669"/>
    <property type="project" value="TreeGrafter"/>
</dbReference>
<keyword evidence="1" id="KW-0378">Hydrolase</keyword>
<feature type="transmembrane region" description="Helical" evidence="4">
    <location>
        <begin position="54"/>
        <end position="72"/>
    </location>
</feature>
<keyword evidence="4" id="KW-0472">Membrane</keyword>
<dbReference type="GO" id="GO:0016042">
    <property type="term" value="P:lipid catabolic process"/>
    <property type="evidence" value="ECO:0007669"/>
    <property type="project" value="UniProtKB-KW"/>
</dbReference>
<keyword evidence="2" id="KW-0442">Lipid degradation</keyword>
<reference evidence="5 6" key="1">
    <citation type="submission" date="2020-08" db="EMBL/GenBank/DDBJ databases">
        <title>Genomic Encyclopedia of Type Strains, Phase IV (KMG-IV): sequencing the most valuable type-strain genomes for metagenomic binning, comparative biology and taxonomic classification.</title>
        <authorList>
            <person name="Goeker M."/>
        </authorList>
    </citation>
    <scope>NUCLEOTIDE SEQUENCE [LARGE SCALE GENOMIC DNA]</scope>
    <source>
        <strain evidence="5 6">DSM 103733</strain>
    </source>
</reference>
<name>A0A841JNT1_9BACT</name>
<evidence type="ECO:0000313" key="6">
    <source>
        <dbReference type="Proteomes" id="UP000538666"/>
    </source>
</evidence>